<gene>
    <name evidence="3" type="ORF">GUJ93_ZPchr0001g30382</name>
</gene>
<sequence length="344" mass="37258">MHATDLRGVAGDRVSGWMAVWRSLEGVAWISHNKNDLAPIRTLSRRRSDDVPRPLVPFLRPRPGDCEGVGCASSHDVWPLHLTRFDGRFHRLCSSCFLLSHRGAFCSVCLLFVFPDPAFQEDYYDPIVACSHCAAVAHLSCIPDPSYFVCSTCAAAAEGRAFSYAPTGGAPRELDDRTARVIFVAAQLAHESVNRDAVAAREEADRLVREAAVARKRARDMLDVASRALEAEARDAKKQALSAAIAIVPTVLTPATAPAPAEPDQPKKKTPKSNVANRDSDKFLKIKSTQQPALAFAAAAASSLPLSTPSSGEEKKPRKQGRVTGSANRVAKDDRRTLFGAFQS</sequence>
<comment type="caution">
    <text evidence="3">The sequence shown here is derived from an EMBL/GenBank/DDBJ whole genome shotgun (WGS) entry which is preliminary data.</text>
</comment>
<dbReference type="PANTHER" id="PTHR34451">
    <property type="entry name" value="PHD FINGER FAMILY PROTEIN"/>
    <property type="match status" value="1"/>
</dbReference>
<reference evidence="3" key="1">
    <citation type="journal article" date="2021" name="bioRxiv">
        <title>Whole Genome Assembly and Annotation of Northern Wild Rice, Zizania palustris L., Supports a Whole Genome Duplication in the Zizania Genus.</title>
        <authorList>
            <person name="Haas M."/>
            <person name="Kono T."/>
            <person name="Macchietto M."/>
            <person name="Millas R."/>
            <person name="McGilp L."/>
            <person name="Shao M."/>
            <person name="Duquette J."/>
            <person name="Hirsch C.N."/>
            <person name="Kimball J."/>
        </authorList>
    </citation>
    <scope>NUCLEOTIDE SEQUENCE</scope>
    <source>
        <tissue evidence="3">Fresh leaf tissue</tissue>
    </source>
</reference>
<feature type="region of interest" description="Disordered" evidence="2">
    <location>
        <begin position="255"/>
        <end position="279"/>
    </location>
</feature>
<feature type="coiled-coil region" evidence="1">
    <location>
        <begin position="190"/>
        <end position="217"/>
    </location>
</feature>
<evidence type="ECO:0000313" key="3">
    <source>
        <dbReference type="EMBL" id="KAG8052567.1"/>
    </source>
</evidence>
<dbReference type="Proteomes" id="UP000729402">
    <property type="component" value="Unassembled WGS sequence"/>
</dbReference>
<dbReference type="EMBL" id="JAAALK010000288">
    <property type="protein sequence ID" value="KAG8052567.1"/>
    <property type="molecule type" value="Genomic_DNA"/>
</dbReference>
<evidence type="ECO:0000256" key="2">
    <source>
        <dbReference type="SAM" id="MobiDB-lite"/>
    </source>
</evidence>
<protein>
    <submittedName>
        <fullName evidence="3">Uncharacterized protein</fullName>
    </submittedName>
</protein>
<organism evidence="3 4">
    <name type="scientific">Zizania palustris</name>
    <name type="common">Northern wild rice</name>
    <dbReference type="NCBI Taxonomy" id="103762"/>
    <lineage>
        <taxon>Eukaryota</taxon>
        <taxon>Viridiplantae</taxon>
        <taxon>Streptophyta</taxon>
        <taxon>Embryophyta</taxon>
        <taxon>Tracheophyta</taxon>
        <taxon>Spermatophyta</taxon>
        <taxon>Magnoliopsida</taxon>
        <taxon>Liliopsida</taxon>
        <taxon>Poales</taxon>
        <taxon>Poaceae</taxon>
        <taxon>BOP clade</taxon>
        <taxon>Oryzoideae</taxon>
        <taxon>Oryzeae</taxon>
        <taxon>Zizaniinae</taxon>
        <taxon>Zizania</taxon>
    </lineage>
</organism>
<reference evidence="3" key="2">
    <citation type="submission" date="2021-02" db="EMBL/GenBank/DDBJ databases">
        <authorList>
            <person name="Kimball J.A."/>
            <person name="Haas M.W."/>
            <person name="Macchietto M."/>
            <person name="Kono T."/>
            <person name="Duquette J."/>
            <person name="Shao M."/>
        </authorList>
    </citation>
    <scope>NUCLEOTIDE SEQUENCE</scope>
    <source>
        <tissue evidence="3">Fresh leaf tissue</tissue>
    </source>
</reference>
<dbReference type="PANTHER" id="PTHR34451:SF7">
    <property type="entry name" value="PHD FINGER FAMILY PROTEIN"/>
    <property type="match status" value="1"/>
</dbReference>
<dbReference type="AlphaFoldDB" id="A0A8J5RR53"/>
<evidence type="ECO:0000313" key="4">
    <source>
        <dbReference type="Proteomes" id="UP000729402"/>
    </source>
</evidence>
<evidence type="ECO:0000256" key="1">
    <source>
        <dbReference type="SAM" id="Coils"/>
    </source>
</evidence>
<dbReference type="OrthoDB" id="692041at2759"/>
<keyword evidence="4" id="KW-1185">Reference proteome</keyword>
<accession>A0A8J5RR53</accession>
<keyword evidence="1" id="KW-0175">Coiled coil</keyword>
<feature type="region of interest" description="Disordered" evidence="2">
    <location>
        <begin position="298"/>
        <end position="344"/>
    </location>
</feature>
<proteinExistence type="predicted"/>
<name>A0A8J5RR53_ZIZPA</name>
<feature type="compositionally biased region" description="Low complexity" evidence="2">
    <location>
        <begin position="298"/>
        <end position="311"/>
    </location>
</feature>